<keyword evidence="3" id="KW-0238">DNA-binding</keyword>
<proteinExistence type="inferred from homology"/>
<sequence length="293" mass="33134">MQENLSLYHIFYIVSRTGNISQAAKELYISQPAISRAIKKLEDNLDTILFKRSSRGVTLTPDGQLLYEKVKAAFELLSEGEDSILHNRSREIPRLRIGASTTLCKYVLMPRLKNFISANPQMRITISCQSTYQTLRLLEEDRIDIGLIGRPGKLSGYEFLPLLQIQDTFVATKQYLENQHRLFPLEPLSHTATFMLLDEQNITRQSVNIMLHDHQLQLGHILEVSSMDLLIQFAQVGLGIACVIKEFVQKELDEGALVEVPLGLIFPSREIGFVCRSGAKAQELVTSSQSLFI</sequence>
<dbReference type="InterPro" id="IPR000847">
    <property type="entry name" value="LysR_HTH_N"/>
</dbReference>
<feature type="domain" description="HTH lysR-type" evidence="5">
    <location>
        <begin position="1"/>
        <end position="60"/>
    </location>
</feature>
<dbReference type="PROSITE" id="PS50931">
    <property type="entry name" value="HTH_LYSR"/>
    <property type="match status" value="1"/>
</dbReference>
<dbReference type="RefSeq" id="WP_173767128.1">
    <property type="nucleotide sequence ID" value="NZ_JACOOT010000039.1"/>
</dbReference>
<dbReference type="SUPFAM" id="SSF46785">
    <property type="entry name" value="Winged helix' DNA-binding domain"/>
    <property type="match status" value="1"/>
</dbReference>
<evidence type="ECO:0000256" key="4">
    <source>
        <dbReference type="ARBA" id="ARBA00023163"/>
    </source>
</evidence>
<comment type="similarity">
    <text evidence="1">Belongs to the LysR transcriptional regulatory family.</text>
</comment>
<comment type="caution">
    <text evidence="6">The sequence shown here is derived from an EMBL/GenBank/DDBJ whole genome shotgun (WGS) entry which is preliminary data.</text>
</comment>
<reference evidence="6 7" key="1">
    <citation type="submission" date="2020-08" db="EMBL/GenBank/DDBJ databases">
        <title>Genome public.</title>
        <authorList>
            <person name="Liu C."/>
            <person name="Sun Q."/>
        </authorList>
    </citation>
    <scope>NUCLEOTIDE SEQUENCE [LARGE SCALE GENOMIC DNA]</scope>
    <source>
        <strain evidence="6 7">BX17</strain>
    </source>
</reference>
<evidence type="ECO:0000259" key="5">
    <source>
        <dbReference type="PROSITE" id="PS50931"/>
    </source>
</evidence>
<dbReference type="Gene3D" id="1.10.10.10">
    <property type="entry name" value="Winged helix-like DNA-binding domain superfamily/Winged helix DNA-binding domain"/>
    <property type="match status" value="1"/>
</dbReference>
<keyword evidence="2" id="KW-0805">Transcription regulation</keyword>
<evidence type="ECO:0000256" key="3">
    <source>
        <dbReference type="ARBA" id="ARBA00023125"/>
    </source>
</evidence>
<dbReference type="Pfam" id="PF03466">
    <property type="entry name" value="LysR_substrate"/>
    <property type="match status" value="1"/>
</dbReference>
<evidence type="ECO:0000313" key="7">
    <source>
        <dbReference type="Proteomes" id="UP000652847"/>
    </source>
</evidence>
<accession>A0A8I0DSP6</accession>
<dbReference type="PRINTS" id="PR00039">
    <property type="entry name" value="HTHLYSR"/>
</dbReference>
<keyword evidence="4" id="KW-0804">Transcription</keyword>
<dbReference type="GO" id="GO:0000976">
    <property type="term" value="F:transcription cis-regulatory region binding"/>
    <property type="evidence" value="ECO:0007669"/>
    <property type="project" value="TreeGrafter"/>
</dbReference>
<dbReference type="CDD" id="cd05466">
    <property type="entry name" value="PBP2_LTTR_substrate"/>
    <property type="match status" value="1"/>
</dbReference>
<dbReference type="Pfam" id="PF00126">
    <property type="entry name" value="HTH_1"/>
    <property type="match status" value="1"/>
</dbReference>
<dbReference type="EMBL" id="JACOOT010000039">
    <property type="protein sequence ID" value="MBC5652761.1"/>
    <property type="molecule type" value="Genomic_DNA"/>
</dbReference>
<dbReference type="FunFam" id="1.10.10.10:FF:000001">
    <property type="entry name" value="LysR family transcriptional regulator"/>
    <property type="match status" value="1"/>
</dbReference>
<dbReference type="Gene3D" id="3.40.190.10">
    <property type="entry name" value="Periplasmic binding protein-like II"/>
    <property type="match status" value="2"/>
</dbReference>
<dbReference type="SUPFAM" id="SSF53850">
    <property type="entry name" value="Periplasmic binding protein-like II"/>
    <property type="match status" value="1"/>
</dbReference>
<dbReference type="InterPro" id="IPR036390">
    <property type="entry name" value="WH_DNA-bd_sf"/>
</dbReference>
<name>A0A8I0DSP6_9FIRM</name>
<dbReference type="InterPro" id="IPR005119">
    <property type="entry name" value="LysR_subst-bd"/>
</dbReference>
<dbReference type="AlphaFoldDB" id="A0A8I0DSP6"/>
<dbReference type="InterPro" id="IPR036388">
    <property type="entry name" value="WH-like_DNA-bd_sf"/>
</dbReference>
<dbReference type="GO" id="GO:0003700">
    <property type="term" value="F:DNA-binding transcription factor activity"/>
    <property type="evidence" value="ECO:0007669"/>
    <property type="project" value="InterPro"/>
</dbReference>
<evidence type="ECO:0000256" key="2">
    <source>
        <dbReference type="ARBA" id="ARBA00023015"/>
    </source>
</evidence>
<dbReference type="PANTHER" id="PTHR30126">
    <property type="entry name" value="HTH-TYPE TRANSCRIPTIONAL REGULATOR"/>
    <property type="match status" value="1"/>
</dbReference>
<protein>
    <submittedName>
        <fullName evidence="6">LysR family transcriptional regulator</fullName>
    </submittedName>
</protein>
<evidence type="ECO:0000256" key="1">
    <source>
        <dbReference type="ARBA" id="ARBA00009437"/>
    </source>
</evidence>
<evidence type="ECO:0000313" key="6">
    <source>
        <dbReference type="EMBL" id="MBC5652761.1"/>
    </source>
</evidence>
<dbReference type="PANTHER" id="PTHR30126:SF64">
    <property type="entry name" value="HTH-TYPE TRANSCRIPTIONAL REGULATOR CITR"/>
    <property type="match status" value="1"/>
</dbReference>
<dbReference type="Proteomes" id="UP000652847">
    <property type="component" value="Unassembled WGS sequence"/>
</dbReference>
<organism evidence="6 7">
    <name type="scientific">Blautia segnis</name>
    <dbReference type="NCBI Taxonomy" id="2763030"/>
    <lineage>
        <taxon>Bacteria</taxon>
        <taxon>Bacillati</taxon>
        <taxon>Bacillota</taxon>
        <taxon>Clostridia</taxon>
        <taxon>Lachnospirales</taxon>
        <taxon>Lachnospiraceae</taxon>
        <taxon>Blautia</taxon>
    </lineage>
</organism>
<keyword evidence="7" id="KW-1185">Reference proteome</keyword>
<gene>
    <name evidence="6" type="ORF">H8S54_17035</name>
</gene>